<name>A0A543DJN0_9PSEU</name>
<keyword evidence="3" id="KW-1185">Reference proteome</keyword>
<dbReference type="GO" id="GO:0009231">
    <property type="term" value="P:riboflavin biosynthetic process"/>
    <property type="evidence" value="ECO:0007669"/>
    <property type="project" value="InterPro"/>
</dbReference>
<comment type="caution">
    <text evidence="2">The sequence shown here is derived from an EMBL/GenBank/DDBJ whole genome shotgun (WGS) entry which is preliminary data.</text>
</comment>
<dbReference type="PANTHER" id="PTHR38011">
    <property type="entry name" value="DIHYDROFOLATE REDUCTASE FAMILY PROTEIN (AFU_ORTHOLOGUE AFUA_8G06820)"/>
    <property type="match status" value="1"/>
</dbReference>
<organism evidence="2 3">
    <name type="scientific">Pseudonocardia kunmingensis</name>
    <dbReference type="NCBI Taxonomy" id="630975"/>
    <lineage>
        <taxon>Bacteria</taxon>
        <taxon>Bacillati</taxon>
        <taxon>Actinomycetota</taxon>
        <taxon>Actinomycetes</taxon>
        <taxon>Pseudonocardiales</taxon>
        <taxon>Pseudonocardiaceae</taxon>
        <taxon>Pseudonocardia</taxon>
    </lineage>
</organism>
<dbReference type="RefSeq" id="WP_142057790.1">
    <property type="nucleotide sequence ID" value="NZ_VFPA01000003.1"/>
</dbReference>
<reference evidence="2 3" key="1">
    <citation type="submission" date="2019-06" db="EMBL/GenBank/DDBJ databases">
        <title>Sequencing the genomes of 1000 actinobacteria strains.</title>
        <authorList>
            <person name="Klenk H.-P."/>
        </authorList>
    </citation>
    <scope>NUCLEOTIDE SEQUENCE [LARGE SCALE GENOMIC DNA]</scope>
    <source>
        <strain evidence="2 3">DSM 45301</strain>
    </source>
</reference>
<evidence type="ECO:0000259" key="1">
    <source>
        <dbReference type="Pfam" id="PF01872"/>
    </source>
</evidence>
<dbReference type="InterPro" id="IPR002734">
    <property type="entry name" value="RibDG_C"/>
</dbReference>
<dbReference type="InterPro" id="IPR024072">
    <property type="entry name" value="DHFR-like_dom_sf"/>
</dbReference>
<proteinExistence type="predicted"/>
<dbReference type="Gene3D" id="3.40.430.10">
    <property type="entry name" value="Dihydrofolate Reductase, subunit A"/>
    <property type="match status" value="1"/>
</dbReference>
<dbReference type="InterPro" id="IPR050765">
    <property type="entry name" value="Riboflavin_Biosynth_HTPR"/>
</dbReference>
<dbReference type="OrthoDB" id="7342392at2"/>
<evidence type="ECO:0000313" key="3">
    <source>
        <dbReference type="Proteomes" id="UP000315677"/>
    </source>
</evidence>
<accession>A0A543DJN0</accession>
<dbReference type="AlphaFoldDB" id="A0A543DJN0"/>
<dbReference type="SUPFAM" id="SSF53597">
    <property type="entry name" value="Dihydrofolate reductase-like"/>
    <property type="match status" value="1"/>
</dbReference>
<dbReference type="PANTHER" id="PTHR38011:SF2">
    <property type="entry name" value="BIFUNCTIONAL DEAMINASE-REDUCTASE DOMAIN PROTEIN"/>
    <property type="match status" value="1"/>
</dbReference>
<dbReference type="GO" id="GO:0008703">
    <property type="term" value="F:5-amino-6-(5-phosphoribosylamino)uracil reductase activity"/>
    <property type="evidence" value="ECO:0007669"/>
    <property type="project" value="InterPro"/>
</dbReference>
<feature type="domain" description="Bacterial bifunctional deaminase-reductase C-terminal" evidence="1">
    <location>
        <begin position="4"/>
        <end position="176"/>
    </location>
</feature>
<sequence length="188" mass="20374">MRRVVSSPFISLDGVVESPDQWQFDFDAEMGAEMERALANADTVLLGRVTYTEWAGYWPNVDEGEDAGFASWINNAPKYVASTTLDSVDEWQNSTLIKGDLADAVRDLKAGEGKDISVAGSPGLVRSLVEQDLLDELVLLIHPVIAGEGRKKLFADDAALKKLELVSAKPTSSGVLIATYRPLSESSD</sequence>
<dbReference type="Pfam" id="PF01872">
    <property type="entry name" value="RibD_C"/>
    <property type="match status" value="1"/>
</dbReference>
<gene>
    <name evidence="2" type="ORF">FB558_5300</name>
</gene>
<dbReference type="Proteomes" id="UP000315677">
    <property type="component" value="Unassembled WGS sequence"/>
</dbReference>
<evidence type="ECO:0000313" key="2">
    <source>
        <dbReference type="EMBL" id="TQM09540.1"/>
    </source>
</evidence>
<dbReference type="EMBL" id="VFPA01000003">
    <property type="protein sequence ID" value="TQM09540.1"/>
    <property type="molecule type" value="Genomic_DNA"/>
</dbReference>
<protein>
    <submittedName>
        <fullName evidence="2">Dihydrofolate reductase</fullName>
    </submittedName>
</protein>